<evidence type="ECO:0000256" key="1">
    <source>
        <dbReference type="SAM" id="MobiDB-lite"/>
    </source>
</evidence>
<dbReference type="InterPro" id="IPR025948">
    <property type="entry name" value="HTH-like_dom"/>
</dbReference>
<protein>
    <submittedName>
        <fullName evidence="3">IS3 family transposase</fullName>
    </submittedName>
</protein>
<dbReference type="EMBL" id="JAETWB010000035">
    <property type="protein sequence ID" value="MBL6081757.1"/>
    <property type="molecule type" value="Genomic_DNA"/>
</dbReference>
<proteinExistence type="predicted"/>
<evidence type="ECO:0000313" key="4">
    <source>
        <dbReference type="Proteomes" id="UP000660885"/>
    </source>
</evidence>
<keyword evidence="4" id="KW-1185">Reference proteome</keyword>
<dbReference type="Proteomes" id="UP000660885">
    <property type="component" value="Unassembled WGS sequence"/>
</dbReference>
<feature type="domain" description="HTH-like" evidence="2">
    <location>
        <begin position="47"/>
        <end position="103"/>
    </location>
</feature>
<name>A0ABS1UDK9_9PROT</name>
<evidence type="ECO:0000313" key="3">
    <source>
        <dbReference type="EMBL" id="MBL6081757.1"/>
    </source>
</evidence>
<dbReference type="PANTHER" id="PTHR46889">
    <property type="entry name" value="TRANSPOSASE INSF FOR INSERTION SEQUENCE IS3B-RELATED"/>
    <property type="match status" value="1"/>
</dbReference>
<reference evidence="3 4" key="1">
    <citation type="submission" date="2021-01" db="EMBL/GenBank/DDBJ databases">
        <title>Belnapia mucosa sp. nov. and Belnapia arida sp. nov., isolated from the Tabernas Desert (Almeria, Spain).</title>
        <authorList>
            <person name="Molina-Menor E."/>
            <person name="Vidal-Verdu A."/>
            <person name="Calonge A."/>
            <person name="Satari L."/>
            <person name="Pereto J."/>
            <person name="Porcar M."/>
        </authorList>
    </citation>
    <scope>NUCLEOTIDE SEQUENCE [LARGE SCALE GENOMIC DNA]</scope>
    <source>
        <strain evidence="3 4">T18</strain>
    </source>
</reference>
<dbReference type="PANTHER" id="PTHR46889:SF4">
    <property type="entry name" value="TRANSPOSASE INSO FOR INSERTION SEQUENCE ELEMENT IS911B-RELATED"/>
    <property type="match status" value="1"/>
</dbReference>
<sequence>MAKFAFVSAERANHTVARLCRVAGASVSGFYAWLRAIPAVQTRAEADVELRGQIGRIFAARRRVYGSPRVHAELCRGGLRHSRWRVERLMREMGLSARRGRRRTPRTTDSRHDLPIASDRRGLSVSRRDQGHGYARDRRLVHGRPPQGRAVHLRSGYGHPAASRSP</sequence>
<dbReference type="Pfam" id="PF13276">
    <property type="entry name" value="HTH_21"/>
    <property type="match status" value="1"/>
</dbReference>
<comment type="caution">
    <text evidence="3">The sequence shown here is derived from an EMBL/GenBank/DDBJ whole genome shotgun (WGS) entry which is preliminary data.</text>
</comment>
<gene>
    <name evidence="3" type="ORF">JMJ56_27625</name>
</gene>
<accession>A0ABS1UDK9</accession>
<evidence type="ECO:0000259" key="2">
    <source>
        <dbReference type="Pfam" id="PF13276"/>
    </source>
</evidence>
<dbReference type="InterPro" id="IPR050900">
    <property type="entry name" value="Transposase_IS3/IS150/IS904"/>
</dbReference>
<feature type="compositionally biased region" description="Basic and acidic residues" evidence="1">
    <location>
        <begin position="106"/>
        <end position="140"/>
    </location>
</feature>
<organism evidence="3 4">
    <name type="scientific">Belnapia arida</name>
    <dbReference type="NCBI Taxonomy" id="2804533"/>
    <lineage>
        <taxon>Bacteria</taxon>
        <taxon>Pseudomonadati</taxon>
        <taxon>Pseudomonadota</taxon>
        <taxon>Alphaproteobacteria</taxon>
        <taxon>Acetobacterales</taxon>
        <taxon>Roseomonadaceae</taxon>
        <taxon>Belnapia</taxon>
    </lineage>
</organism>
<dbReference type="RefSeq" id="WP_202834971.1">
    <property type="nucleotide sequence ID" value="NZ_JAETWB010000035.1"/>
</dbReference>
<feature type="region of interest" description="Disordered" evidence="1">
    <location>
        <begin position="95"/>
        <end position="166"/>
    </location>
</feature>